<dbReference type="InterPro" id="IPR037066">
    <property type="entry name" value="Plug_dom_sf"/>
</dbReference>
<comment type="caution">
    <text evidence="13">The sequence shown here is derived from an EMBL/GenBank/DDBJ whole genome shotgun (WGS) entry which is preliminary data.</text>
</comment>
<keyword evidence="3 8" id="KW-1134">Transmembrane beta strand</keyword>
<dbReference type="AlphaFoldDB" id="A0A4Q6XS61"/>
<dbReference type="Proteomes" id="UP000292085">
    <property type="component" value="Unassembled WGS sequence"/>
</dbReference>
<evidence type="ECO:0000256" key="10">
    <source>
        <dbReference type="SAM" id="SignalP"/>
    </source>
</evidence>
<dbReference type="SUPFAM" id="SSF56935">
    <property type="entry name" value="Porins"/>
    <property type="match status" value="1"/>
</dbReference>
<evidence type="ECO:0000256" key="3">
    <source>
        <dbReference type="ARBA" id="ARBA00022452"/>
    </source>
</evidence>
<sequence>MRHVASGLAISASLFALATAIGITPALAQDQAAAGQTAPRPDDQPSAEQIKDIIVTGSLIQRPNNTSVSPIVSVSDTAIKESGTANLQDALNQVPSFTTGGNSGTGGQGTGGRASINLHGLGTNRNLVLLDGRRLPVSDINGNVDINILPEAIISGVDVITGGASAVYGSDAMSGVVNFKTPRKLDGFKVDLMNTISERGDGYRFNGSLAFGNTFADDRGHILAAFSYSKQNPVNGAARSFFNDKTPSSFIGTGTYVPSATNAPSAAAEQAVFAKYGVTSTVNPLLNLGFNDNGSLFTQTGALNYRGPTSNGYAIVGGNVRMPVGQQIDFYNGLDRKTAFVKADYTLAPGITAYGQFMYVDLSVNTASGNSLTQFGVPLTVPVSNPFIPADLRTILASRPNAAAPFTINGRYVGVPYKSWDENYQIQQYIGGLKGDIAPGWSFDAFVGYDQSKHLQTMHNGVVKSKVQTLLNAADGGASLCAGGYNPFGETNVRSMSPACVAYVTKNAIAQEKLTQTQVQGQINGRLFDLGAGPAQIAIVADYRRNTYSFVPDSDVQAQNIEAVIASAPASGAIAVKEAAAQIDIPLLADRPFFQELGIGGAVRVSDYTTSGSVTSYEGDIRWRPISALLIRGGYQRAVRAPNIGELFTPSSGTQLVIGTPPGSLGDPCDVRSSARTGANGAQVAALCVAQGIPQAAISTYNFPTTATGQIVQGNTALTPEKADTFNVGIVLSSPVKGGFLQDFSLSVDYYSIKIDNVISTIPGLTVLSKCFNLDGSNSTYSAANPYCQLVQRDNTGQLVSVSTPYLNLGGLKTAGIEAQLHLGLPATFIASSGKVYLDAGVNWLSSYKVQLLPGAPFLNYTDISNGGAGTGSVPPRATPRWKGLTTLGYRSEAVSVGLRWKYQGSMDDVSSVLTPSNTQVGVADYSTFDLFTSFRVSKAYEFRFGVNNLTDKGLPFVASSQNGTDVALYDPLGRSFYAGVKLTF</sequence>
<evidence type="ECO:0000256" key="4">
    <source>
        <dbReference type="ARBA" id="ARBA00022692"/>
    </source>
</evidence>
<comment type="similarity">
    <text evidence="8 9">Belongs to the TonB-dependent receptor family.</text>
</comment>
<keyword evidence="14" id="KW-1185">Reference proteome</keyword>
<evidence type="ECO:0000259" key="11">
    <source>
        <dbReference type="Pfam" id="PF00593"/>
    </source>
</evidence>
<keyword evidence="7 8" id="KW-0998">Cell outer membrane</keyword>
<dbReference type="GO" id="GO:0009279">
    <property type="term" value="C:cell outer membrane"/>
    <property type="evidence" value="ECO:0007669"/>
    <property type="project" value="UniProtKB-SubCell"/>
</dbReference>
<evidence type="ECO:0000256" key="6">
    <source>
        <dbReference type="ARBA" id="ARBA00023136"/>
    </source>
</evidence>
<evidence type="ECO:0000256" key="5">
    <source>
        <dbReference type="ARBA" id="ARBA00023077"/>
    </source>
</evidence>
<dbReference type="Gene3D" id="2.170.130.10">
    <property type="entry name" value="TonB-dependent receptor, plug domain"/>
    <property type="match status" value="1"/>
</dbReference>
<gene>
    <name evidence="13" type="ORF">EWE75_17850</name>
</gene>
<evidence type="ECO:0000313" key="13">
    <source>
        <dbReference type="EMBL" id="RZF63070.1"/>
    </source>
</evidence>
<feature type="chain" id="PRO_5020753765" evidence="10">
    <location>
        <begin position="29"/>
        <end position="985"/>
    </location>
</feature>
<keyword evidence="10" id="KW-0732">Signal</keyword>
<proteinExistence type="inferred from homology"/>
<dbReference type="InterPro" id="IPR039426">
    <property type="entry name" value="TonB-dep_rcpt-like"/>
</dbReference>
<comment type="subcellular location">
    <subcellularLocation>
        <location evidence="1 8">Cell outer membrane</location>
        <topology evidence="1 8">Multi-pass membrane protein</topology>
    </subcellularLocation>
</comment>
<dbReference type="PANTHER" id="PTHR47234">
    <property type="match status" value="1"/>
</dbReference>
<dbReference type="Pfam" id="PF07715">
    <property type="entry name" value="Plug"/>
    <property type="match status" value="1"/>
</dbReference>
<keyword evidence="5 9" id="KW-0798">TonB box</keyword>
<dbReference type="Gene3D" id="2.40.170.20">
    <property type="entry name" value="TonB-dependent receptor, beta-barrel domain"/>
    <property type="match status" value="1"/>
</dbReference>
<evidence type="ECO:0000256" key="1">
    <source>
        <dbReference type="ARBA" id="ARBA00004571"/>
    </source>
</evidence>
<dbReference type="PROSITE" id="PS52016">
    <property type="entry name" value="TONB_DEPENDENT_REC_3"/>
    <property type="match status" value="1"/>
</dbReference>
<evidence type="ECO:0000256" key="8">
    <source>
        <dbReference type="PROSITE-ProRule" id="PRU01360"/>
    </source>
</evidence>
<dbReference type="InterPro" id="IPR036942">
    <property type="entry name" value="Beta-barrel_TonB_sf"/>
</dbReference>
<protein>
    <submittedName>
        <fullName evidence="13">TonB-dependent receptor</fullName>
    </submittedName>
</protein>
<keyword evidence="2 8" id="KW-0813">Transport</keyword>
<keyword evidence="6 8" id="KW-0472">Membrane</keyword>
<feature type="signal peptide" evidence="10">
    <location>
        <begin position="1"/>
        <end position="28"/>
    </location>
</feature>
<dbReference type="EMBL" id="SGIS01000032">
    <property type="protein sequence ID" value="RZF63070.1"/>
    <property type="molecule type" value="Genomic_DNA"/>
</dbReference>
<feature type="domain" description="TonB-dependent receptor-like beta-barrel" evidence="11">
    <location>
        <begin position="410"/>
        <end position="950"/>
    </location>
</feature>
<feature type="domain" description="TonB-dependent receptor plug" evidence="12">
    <location>
        <begin position="67"/>
        <end position="176"/>
    </location>
</feature>
<dbReference type="InterPro" id="IPR012910">
    <property type="entry name" value="Plug_dom"/>
</dbReference>
<dbReference type="RefSeq" id="WP_130159466.1">
    <property type="nucleotide sequence ID" value="NZ_SGIS01000032.1"/>
</dbReference>
<dbReference type="Pfam" id="PF00593">
    <property type="entry name" value="TonB_dep_Rec_b-barrel"/>
    <property type="match status" value="1"/>
</dbReference>
<evidence type="ECO:0000256" key="7">
    <source>
        <dbReference type="ARBA" id="ARBA00023237"/>
    </source>
</evidence>
<dbReference type="PANTHER" id="PTHR47234:SF2">
    <property type="entry name" value="TONB-DEPENDENT RECEPTOR"/>
    <property type="match status" value="1"/>
</dbReference>
<organism evidence="13 14">
    <name type="scientific">Sphingomonas populi</name>
    <dbReference type="NCBI Taxonomy" id="2484750"/>
    <lineage>
        <taxon>Bacteria</taxon>
        <taxon>Pseudomonadati</taxon>
        <taxon>Pseudomonadota</taxon>
        <taxon>Alphaproteobacteria</taxon>
        <taxon>Sphingomonadales</taxon>
        <taxon>Sphingomonadaceae</taxon>
        <taxon>Sphingomonas</taxon>
    </lineage>
</organism>
<evidence type="ECO:0000256" key="2">
    <source>
        <dbReference type="ARBA" id="ARBA00022448"/>
    </source>
</evidence>
<accession>A0A4Q6XS61</accession>
<dbReference type="InterPro" id="IPR000531">
    <property type="entry name" value="Beta-barrel_TonB"/>
</dbReference>
<evidence type="ECO:0000259" key="12">
    <source>
        <dbReference type="Pfam" id="PF07715"/>
    </source>
</evidence>
<keyword evidence="13" id="KW-0675">Receptor</keyword>
<keyword evidence="4 8" id="KW-0812">Transmembrane</keyword>
<name>A0A4Q6XS61_9SPHN</name>
<reference evidence="13 14" key="1">
    <citation type="submission" date="2019-02" db="EMBL/GenBank/DDBJ databases">
        <authorList>
            <person name="Li Y."/>
        </authorList>
    </citation>
    <scope>NUCLEOTIDE SEQUENCE [LARGE SCALE GENOMIC DNA]</scope>
    <source>
        <strain evidence="13 14">3-7</strain>
    </source>
</reference>
<evidence type="ECO:0000313" key="14">
    <source>
        <dbReference type="Proteomes" id="UP000292085"/>
    </source>
</evidence>
<evidence type="ECO:0000256" key="9">
    <source>
        <dbReference type="RuleBase" id="RU003357"/>
    </source>
</evidence>
<dbReference type="OrthoDB" id="7051241at2"/>